<dbReference type="GO" id="GO:0071006">
    <property type="term" value="C:U2-type catalytic step 1 spliceosome"/>
    <property type="evidence" value="ECO:0007669"/>
    <property type="project" value="TreeGrafter"/>
</dbReference>
<evidence type="ECO:0000256" key="7">
    <source>
        <dbReference type="ARBA" id="ARBA00022574"/>
    </source>
</evidence>
<dbReference type="PROSITE" id="PS50294">
    <property type="entry name" value="WD_REPEATS_REGION"/>
    <property type="match status" value="1"/>
</dbReference>
<keyword evidence="9 18" id="KW-0808">Transferase</keyword>
<evidence type="ECO:0000313" key="22">
    <source>
        <dbReference type="Proteomes" id="UP000006671"/>
    </source>
</evidence>
<dbReference type="Gene3D" id="3.30.40.10">
    <property type="entry name" value="Zinc/RING finger domain, C3HC4 (zinc finger)"/>
    <property type="match status" value="1"/>
</dbReference>
<protein>
    <recommendedName>
        <fullName evidence="6 18">Pre-mRNA-processing factor 19</fullName>
        <ecNumber evidence="5 18">2.3.2.27</ecNumber>
    </recommendedName>
</protein>
<feature type="region of interest" description="Disordered" evidence="19">
    <location>
        <begin position="157"/>
        <end position="180"/>
    </location>
</feature>
<evidence type="ECO:0000256" key="4">
    <source>
        <dbReference type="ARBA" id="ARBA00006388"/>
    </source>
</evidence>
<reference evidence="21 22" key="1">
    <citation type="journal article" date="2010" name="Cell">
        <title>The genome of Naegleria gruberi illuminates early eukaryotic versatility.</title>
        <authorList>
            <person name="Fritz-Laylin L.K."/>
            <person name="Prochnik S.E."/>
            <person name="Ginger M.L."/>
            <person name="Dacks J.B."/>
            <person name="Carpenter M.L."/>
            <person name="Field M.C."/>
            <person name="Kuo A."/>
            <person name="Paredez A."/>
            <person name="Chapman J."/>
            <person name="Pham J."/>
            <person name="Shu S."/>
            <person name="Neupane R."/>
            <person name="Cipriano M."/>
            <person name="Mancuso J."/>
            <person name="Tu H."/>
            <person name="Salamov A."/>
            <person name="Lindquist E."/>
            <person name="Shapiro H."/>
            <person name="Lucas S."/>
            <person name="Grigoriev I.V."/>
            <person name="Cande W.Z."/>
            <person name="Fulton C."/>
            <person name="Rokhsar D.S."/>
            <person name="Dawson S.C."/>
        </authorList>
    </citation>
    <scope>NUCLEOTIDE SEQUENCE [LARGE SCALE GENOMIC DNA]</scope>
    <source>
        <strain evidence="21 22">NEG-M</strain>
    </source>
</reference>
<dbReference type="AlphaFoldDB" id="D2VJM3"/>
<keyword evidence="11" id="KW-0677">Repeat</keyword>
<keyword evidence="7 17" id="KW-0853">WD repeat</keyword>
<dbReference type="GO" id="GO:0005737">
    <property type="term" value="C:cytoplasm"/>
    <property type="evidence" value="ECO:0007669"/>
    <property type="project" value="TreeGrafter"/>
</dbReference>
<evidence type="ECO:0000256" key="18">
    <source>
        <dbReference type="RuleBase" id="RU367101"/>
    </source>
</evidence>
<keyword evidence="16 18" id="KW-0539">Nucleus</keyword>
<keyword evidence="15 18" id="KW-0234">DNA repair</keyword>
<evidence type="ECO:0000256" key="16">
    <source>
        <dbReference type="ARBA" id="ARBA00023242"/>
    </source>
</evidence>
<evidence type="ECO:0000256" key="2">
    <source>
        <dbReference type="ARBA" id="ARBA00004123"/>
    </source>
</evidence>
<evidence type="ECO:0000256" key="14">
    <source>
        <dbReference type="ARBA" id="ARBA00023187"/>
    </source>
</evidence>
<dbReference type="FunFam" id="3.30.40.10:FF:000027">
    <property type="entry name" value="Pre-mRNA-processing factor 19, putative"/>
    <property type="match status" value="1"/>
</dbReference>
<dbReference type="PANTHER" id="PTHR43995">
    <property type="entry name" value="PRE-MRNA-PROCESSING FACTOR 19"/>
    <property type="match status" value="1"/>
</dbReference>
<accession>D2VJM3</accession>
<name>D2VJM3_NAEGR</name>
<dbReference type="SUPFAM" id="SSF57850">
    <property type="entry name" value="RING/U-box"/>
    <property type="match status" value="1"/>
</dbReference>
<dbReference type="InterPro" id="IPR013083">
    <property type="entry name" value="Znf_RING/FYVE/PHD"/>
</dbReference>
<keyword evidence="13 18" id="KW-0833">Ubl conjugation pathway</keyword>
<comment type="pathway">
    <text evidence="3 18">Protein modification; protein ubiquitination.</text>
</comment>
<proteinExistence type="inferred from homology"/>
<dbReference type="SUPFAM" id="SSF50978">
    <property type="entry name" value="WD40 repeat-like"/>
    <property type="match status" value="1"/>
</dbReference>
<dbReference type="CDD" id="cd00200">
    <property type="entry name" value="WD40"/>
    <property type="match status" value="1"/>
</dbReference>
<comment type="function">
    <text evidence="18">Ubiquitin-protein ligase which is mainly involved pre-mRNA splicing and DNA repair. Required for pre-mRNA splicing as component of the spliceosome.</text>
</comment>
<evidence type="ECO:0000256" key="3">
    <source>
        <dbReference type="ARBA" id="ARBA00004906"/>
    </source>
</evidence>
<dbReference type="PROSITE" id="PS00678">
    <property type="entry name" value="WD_REPEATS_1"/>
    <property type="match status" value="1"/>
</dbReference>
<keyword evidence="10 18" id="KW-0747">Spliceosome</keyword>
<dbReference type="eggNOG" id="KOG0289">
    <property type="taxonomic scope" value="Eukaryota"/>
</dbReference>
<feature type="repeat" description="WD" evidence="17">
    <location>
        <begin position="356"/>
        <end position="397"/>
    </location>
</feature>
<gene>
    <name evidence="21" type="ORF">NAEGRDRAFT_69090</name>
</gene>
<evidence type="ECO:0000256" key="11">
    <source>
        <dbReference type="ARBA" id="ARBA00022737"/>
    </source>
</evidence>
<comment type="subunit">
    <text evidence="18">Homotetramer.</text>
</comment>
<dbReference type="InterPro" id="IPR038959">
    <property type="entry name" value="Prp19"/>
</dbReference>
<evidence type="ECO:0000256" key="9">
    <source>
        <dbReference type="ARBA" id="ARBA00022679"/>
    </source>
</evidence>
<dbReference type="InterPro" id="IPR055340">
    <property type="entry name" value="RING-Ubox_PRP19"/>
</dbReference>
<dbReference type="EMBL" id="GG738876">
    <property type="protein sequence ID" value="EFC42976.1"/>
    <property type="molecule type" value="Genomic_DNA"/>
</dbReference>
<evidence type="ECO:0000256" key="10">
    <source>
        <dbReference type="ARBA" id="ARBA00022728"/>
    </source>
</evidence>
<dbReference type="InterPro" id="IPR013915">
    <property type="entry name" value="Prp19_cc"/>
</dbReference>
<evidence type="ECO:0000256" key="12">
    <source>
        <dbReference type="ARBA" id="ARBA00022763"/>
    </source>
</evidence>
<dbReference type="SMART" id="SM00504">
    <property type="entry name" value="Ubox"/>
    <property type="match status" value="1"/>
</dbReference>
<keyword evidence="14 18" id="KW-0508">mRNA splicing</keyword>
<dbReference type="GO" id="GO:0000974">
    <property type="term" value="C:Prp19 complex"/>
    <property type="evidence" value="ECO:0007669"/>
    <property type="project" value="UniProtKB-UniRule"/>
</dbReference>
<dbReference type="InterPro" id="IPR036322">
    <property type="entry name" value="WD40_repeat_dom_sf"/>
</dbReference>
<dbReference type="KEGG" id="ngr:NAEGRDRAFT_69090"/>
<dbReference type="VEuPathDB" id="AmoebaDB:NAEGRDRAFT_69090"/>
<dbReference type="OrthoDB" id="687049at2759"/>
<dbReference type="InterPro" id="IPR003613">
    <property type="entry name" value="Ubox_domain"/>
</dbReference>
<evidence type="ECO:0000256" key="5">
    <source>
        <dbReference type="ARBA" id="ARBA00012483"/>
    </source>
</evidence>
<dbReference type="PROSITE" id="PS50082">
    <property type="entry name" value="WD_REPEATS_2"/>
    <property type="match status" value="2"/>
</dbReference>
<dbReference type="InterPro" id="IPR015943">
    <property type="entry name" value="WD40/YVTN_repeat-like_dom_sf"/>
</dbReference>
<dbReference type="RefSeq" id="XP_002675720.1">
    <property type="nucleotide sequence ID" value="XM_002675674.1"/>
</dbReference>
<dbReference type="PANTHER" id="PTHR43995:SF1">
    <property type="entry name" value="PRE-MRNA-PROCESSING FACTOR 19"/>
    <property type="match status" value="1"/>
</dbReference>
<dbReference type="CDD" id="cd16656">
    <property type="entry name" value="RING-Ubox_PRP19"/>
    <property type="match status" value="1"/>
</dbReference>
<evidence type="ECO:0000256" key="19">
    <source>
        <dbReference type="SAM" id="MobiDB-lite"/>
    </source>
</evidence>
<dbReference type="InterPro" id="IPR019775">
    <property type="entry name" value="WD40_repeat_CS"/>
</dbReference>
<evidence type="ECO:0000256" key="1">
    <source>
        <dbReference type="ARBA" id="ARBA00000900"/>
    </source>
</evidence>
<evidence type="ECO:0000256" key="17">
    <source>
        <dbReference type="PROSITE-ProRule" id="PRU00221"/>
    </source>
</evidence>
<dbReference type="GO" id="GO:0070534">
    <property type="term" value="P:protein K63-linked ubiquitination"/>
    <property type="evidence" value="ECO:0007669"/>
    <property type="project" value="UniProtKB-UniRule"/>
</dbReference>
<dbReference type="Gene3D" id="2.130.10.10">
    <property type="entry name" value="YVTN repeat-like/Quinoprotein amine dehydrogenase"/>
    <property type="match status" value="1"/>
</dbReference>
<evidence type="ECO:0000259" key="20">
    <source>
        <dbReference type="SMART" id="SM00504"/>
    </source>
</evidence>
<dbReference type="InterPro" id="IPR001680">
    <property type="entry name" value="WD40_rpt"/>
</dbReference>
<comment type="catalytic activity">
    <reaction evidence="1 18">
        <text>S-ubiquitinyl-[E2 ubiquitin-conjugating enzyme]-L-cysteine + [acceptor protein]-L-lysine = [E2 ubiquitin-conjugating enzyme]-L-cysteine + N(6)-ubiquitinyl-[acceptor protein]-L-lysine.</text>
        <dbReference type="EC" id="2.3.2.27"/>
    </reaction>
</comment>
<keyword evidence="8 18" id="KW-0507">mRNA processing</keyword>
<evidence type="ECO:0000313" key="21">
    <source>
        <dbReference type="EMBL" id="EFC42976.1"/>
    </source>
</evidence>
<evidence type="ECO:0000256" key="13">
    <source>
        <dbReference type="ARBA" id="ARBA00022786"/>
    </source>
</evidence>
<dbReference type="GO" id="GO:0000398">
    <property type="term" value="P:mRNA splicing, via spliceosome"/>
    <property type="evidence" value="ECO:0007669"/>
    <property type="project" value="InterPro"/>
</dbReference>
<organism evidence="22">
    <name type="scientific">Naegleria gruberi</name>
    <name type="common">Amoeba</name>
    <dbReference type="NCBI Taxonomy" id="5762"/>
    <lineage>
        <taxon>Eukaryota</taxon>
        <taxon>Discoba</taxon>
        <taxon>Heterolobosea</taxon>
        <taxon>Tetramitia</taxon>
        <taxon>Eutetramitia</taxon>
        <taxon>Vahlkampfiidae</taxon>
        <taxon>Naegleria</taxon>
    </lineage>
</organism>
<comment type="subcellular location">
    <subcellularLocation>
        <location evidence="2 18">Nucleus</location>
    </subcellularLocation>
</comment>
<dbReference type="Pfam" id="PF08606">
    <property type="entry name" value="Prp19"/>
    <property type="match status" value="1"/>
</dbReference>
<evidence type="ECO:0000256" key="8">
    <source>
        <dbReference type="ARBA" id="ARBA00022664"/>
    </source>
</evidence>
<dbReference type="GO" id="GO:0006281">
    <property type="term" value="P:DNA repair"/>
    <property type="evidence" value="ECO:0007669"/>
    <property type="project" value="UniProtKB-KW"/>
</dbReference>
<evidence type="ECO:0000256" key="6">
    <source>
        <dbReference type="ARBA" id="ARBA00015618"/>
    </source>
</evidence>
<dbReference type="STRING" id="5762.D2VJM3"/>
<dbReference type="SMART" id="SM00320">
    <property type="entry name" value="WD40"/>
    <property type="match status" value="6"/>
</dbReference>
<feature type="repeat" description="WD" evidence="17">
    <location>
        <begin position="314"/>
        <end position="355"/>
    </location>
</feature>
<evidence type="ECO:0000256" key="15">
    <source>
        <dbReference type="ARBA" id="ARBA00023204"/>
    </source>
</evidence>
<sequence length="728" mass="82906">MYCNTPLHPVISKKTGHLFEKSLILKYIEEHGKCPITGQDLTPNDLIDVIYKKGTESSVKPSQAIASIPSMLQTFQNEWDSVMLETFTLRQQLDKSRKELSHSLYQHDAACRVIARLMKDNDDTKSILRKNQNNMEDETSNTLSETVSERLTNTAEILSSNRKQRTISPSLKSPEEMSNSNTRLLNSEYRLHQGKGIQSIDVLNSLILTGGRDGSISVFDKQYNTCIGELNSNSGPVNCAIFHNTPEFAFSSHNRDVKIWSLKDSTCLHTMEKLHLERVTGLALHQSGHYFLTSSLDQTWSFCEIETGTSLLKSSNDESGYTCIQFHPDGLLFGTGLQNNAVKIWDVKSQQVAATLQGHSGEVTSLSFSENGYYLASSSKDKTVRIWDLRKVVPLHTLQFNSPVSNASFDYSGIYLGATCTDGTVGVYQAKVWTELINTTVPNTCSPSSIRFGPNATEKLVSDETEDPSSYKQDLLELDSRFYINSFRLRAAGELAKFAAKFGLSETWSDSTQLDELLCSIGTFRQDSTIILTQENSDEVEEYVEFPNLIELGEAYQSVAEYTFTFIHPLLIAELSAHFEHQNSIPIELLEKVFENEYEEYVRPKKLRKPNSNEESIDGIREWLSHNDEYVFFTNILLYYNTPERVFSLLEKPKIGKEKVKNILQPLLMKFEDIADEYWILIMEFIEDPFSLTRFGMAHSKFYNILCKNRKEWYAEFKRNIGLFSYLS</sequence>
<dbReference type="EC" id="2.3.2.27" evidence="5 18"/>
<dbReference type="GeneID" id="8854495"/>
<feature type="domain" description="U-box" evidence="20">
    <location>
        <begin position="1"/>
        <end position="57"/>
    </location>
</feature>
<dbReference type="UniPathway" id="UPA00143"/>
<dbReference type="Proteomes" id="UP000006671">
    <property type="component" value="Unassembled WGS sequence"/>
</dbReference>
<dbReference type="Pfam" id="PF00400">
    <property type="entry name" value="WD40"/>
    <property type="match status" value="4"/>
</dbReference>
<dbReference type="GO" id="GO:0061630">
    <property type="term" value="F:ubiquitin protein ligase activity"/>
    <property type="evidence" value="ECO:0007669"/>
    <property type="project" value="UniProtKB-UniRule"/>
</dbReference>
<dbReference type="InParanoid" id="D2VJM3"/>
<keyword evidence="22" id="KW-1185">Reference proteome</keyword>
<comment type="similarity">
    <text evidence="4 18">Belongs to the WD repeat PRP19 family.</text>
</comment>
<keyword evidence="12 18" id="KW-0227">DNA damage</keyword>